<dbReference type="KEGG" id="serq:CWC46_17995"/>
<reference evidence="9 10" key="1">
    <citation type="journal article" date="2013" name="Genome Announc.">
        <title>Draft genome sequence of Serratia sp. strain ATCC 39006, a model bacterium for analysis of the biosynthesis and regulation of prodigiosin, a carbapenem, and gas vesicles.</title>
        <authorList>
            <person name="Fineran P.C."/>
            <person name="Iglesias Cans M.C."/>
            <person name="Ramsay J.P."/>
            <person name="Wilf N.M."/>
            <person name="Cossyleon D."/>
            <person name="McNeil M.B."/>
            <person name="Williamson N.R."/>
            <person name="Monson R.E."/>
            <person name="Becher S.A."/>
            <person name="Stanton J.A."/>
            <person name="Brugger K."/>
            <person name="Brown S.D."/>
            <person name="Salmond G.P."/>
        </authorList>
    </citation>
    <scope>NUCLEOTIDE SEQUENCE [LARGE SCALE GENOMIC DNA]</scope>
    <source>
        <strain evidence="9">ATCC 39006</strain>
        <strain evidence="10">ATCC 39006 / SC 11482</strain>
    </source>
</reference>
<keyword evidence="4 7" id="KW-0812">Transmembrane</keyword>
<dbReference type="GO" id="GO:0005886">
    <property type="term" value="C:plasma membrane"/>
    <property type="evidence" value="ECO:0007669"/>
    <property type="project" value="UniProtKB-SubCell"/>
</dbReference>
<dbReference type="InterPro" id="IPR006726">
    <property type="entry name" value="PHBA_efflux_AaeB/fusaric-R"/>
</dbReference>
<dbReference type="EMBL" id="CP025084">
    <property type="protein sequence ID" value="AUH05855.1"/>
    <property type="molecule type" value="Genomic_DNA"/>
</dbReference>
<accession>A0A2I5TAI8</accession>
<feature type="transmembrane region" description="Helical" evidence="7">
    <location>
        <begin position="138"/>
        <end position="158"/>
    </location>
</feature>
<name>A0A2I5TAI8_SERS3</name>
<reference evidence="9" key="4">
    <citation type="submission" date="2017-11" db="EMBL/GenBank/DDBJ databases">
        <title>Complete genome sequence of Serratia sp. ATCC 39006.</title>
        <authorList>
            <person name="Hampton H.G."/>
            <person name="Jackson S.A."/>
            <person name="Jauregui R."/>
            <person name="Poulter G.T.M."/>
            <person name="Salmond G.P.C."/>
            <person name="Fineran P.C."/>
        </authorList>
    </citation>
    <scope>NUCLEOTIDE SEQUENCE</scope>
    <source>
        <strain evidence="9">ATCC 39006</strain>
    </source>
</reference>
<evidence type="ECO:0000313" key="11">
    <source>
        <dbReference type="Proteomes" id="UP000233778"/>
    </source>
</evidence>
<reference evidence="8 11" key="3">
    <citation type="submission" date="2017-11" db="EMBL/GenBank/DDBJ databases">
        <title>Complete genome sequence of Serratia sp. ATCC 39006 LacA.</title>
        <authorList>
            <person name="Hampton H.G."/>
            <person name="Jackson S.A."/>
            <person name="Jauregui R."/>
            <person name="Poulter G.T.M."/>
            <person name="Salmond G.P.C."/>
            <person name="Fineran P.C."/>
        </authorList>
    </citation>
    <scope>NUCLEOTIDE SEQUENCE [LARGE SCALE GENOMIC DNA]</scope>
    <source>
        <strain evidence="8 11">ATCC 39006</strain>
    </source>
</reference>
<proteinExistence type="predicted"/>
<evidence type="ECO:0000313" key="10">
    <source>
        <dbReference type="Proteomes" id="UP000017700"/>
    </source>
</evidence>
<keyword evidence="5 7" id="KW-1133">Transmembrane helix</keyword>
<feature type="transmembrane region" description="Helical" evidence="7">
    <location>
        <begin position="89"/>
        <end position="107"/>
    </location>
</feature>
<evidence type="ECO:0000313" key="8">
    <source>
        <dbReference type="EMBL" id="AUH01532.1"/>
    </source>
</evidence>
<keyword evidence="2" id="KW-0813">Transport</keyword>
<evidence type="ECO:0000313" key="9">
    <source>
        <dbReference type="EMBL" id="AUH05855.1"/>
    </source>
</evidence>
<evidence type="ECO:0000256" key="7">
    <source>
        <dbReference type="SAM" id="Phobius"/>
    </source>
</evidence>
<dbReference type="PANTHER" id="PTHR30509">
    <property type="entry name" value="P-HYDROXYBENZOIC ACID EFFLUX PUMP SUBUNIT-RELATED"/>
    <property type="match status" value="1"/>
</dbReference>
<feature type="transmembrane region" description="Helical" evidence="7">
    <location>
        <begin position="113"/>
        <end position="131"/>
    </location>
</feature>
<evidence type="ECO:0000256" key="3">
    <source>
        <dbReference type="ARBA" id="ARBA00022475"/>
    </source>
</evidence>
<feature type="transmembrane region" description="Helical" evidence="7">
    <location>
        <begin position="463"/>
        <end position="481"/>
    </location>
</feature>
<evidence type="ECO:0000256" key="1">
    <source>
        <dbReference type="ARBA" id="ARBA00004651"/>
    </source>
</evidence>
<dbReference type="Proteomes" id="UP000233778">
    <property type="component" value="Chromosome"/>
</dbReference>
<dbReference type="GO" id="GO:0022857">
    <property type="term" value="F:transmembrane transporter activity"/>
    <property type="evidence" value="ECO:0007669"/>
    <property type="project" value="InterPro"/>
</dbReference>
<dbReference type="Proteomes" id="UP000017700">
    <property type="component" value="Chromosome"/>
</dbReference>
<protein>
    <submittedName>
        <fullName evidence="9">FUSC family protein</fullName>
    </submittedName>
</protein>
<keyword evidence="10" id="KW-1185">Reference proteome</keyword>
<dbReference type="Pfam" id="PF04632">
    <property type="entry name" value="FUSC"/>
    <property type="match status" value="1"/>
</dbReference>
<evidence type="ECO:0000256" key="5">
    <source>
        <dbReference type="ARBA" id="ARBA00022989"/>
    </source>
</evidence>
<keyword evidence="6 7" id="KW-0472">Membrane</keyword>
<feature type="transmembrane region" description="Helical" evidence="7">
    <location>
        <begin position="409"/>
        <end position="427"/>
    </location>
</feature>
<keyword evidence="3" id="KW-1003">Cell membrane</keyword>
<gene>
    <name evidence="8" type="ORF">CWC46_17995</name>
    <name evidence="9" type="ORF">Ser39006_017995</name>
</gene>
<feature type="transmembrane region" description="Helical" evidence="7">
    <location>
        <begin position="339"/>
        <end position="368"/>
    </location>
</feature>
<sequence length="594" mass="64026">MTQTRSDERAFPFHRSYREIDCARKVPNMNVLRSELPPIFALRTTTAALFAFATAWNFGIHHPWWAAMTVWLVAQPTRGLLLERSLARLIGTIGGALAGALILDLLAENRLDALVAVATWLALCAGLGSIFRHFRNYGFVLAGYTTSIIVLFGIGEGVSDPDLTLDRVICTMIGIICSAVFSFRALPGRSKELACRRTDVVDRCLAYVEESLRKGAMSRSCVTLFSEITALDRCVDEYAAGSLHRQREARRTRCISGLLLELIALSATSHGGNLPPEVNGPTEKRLAMLIAAANDSDQSATADTLDELRQHLANERTSPEPLQLDIDPSSVWRAASRPVVALAIAAIIWWVSGWGSGAMMVMTAALFTSLFSSHDQGNHMVIQVLLGTLAGAITGALARLFLLPHADGLATTLLCIAPFLLAGAWLMQRPATSKMAIDLTMTFLLISQPSSPPVGAALVLNEAAAIIVGVMIAVATFWAILPATPSVRSMLLARRIVRLTLQLSKKRSTTSAKAMQQNLRSAVARLLYFTKPQSTIFLAAQECLAAASQVLATKSENQTLSTSSPNTPTYDSAARQAAATLANALIKNQKGETS</sequence>
<feature type="transmembrane region" description="Helical" evidence="7">
    <location>
        <begin position="164"/>
        <end position="186"/>
    </location>
</feature>
<dbReference type="PANTHER" id="PTHR30509:SF9">
    <property type="entry name" value="MULTIDRUG RESISTANCE PROTEIN MDTO"/>
    <property type="match status" value="1"/>
</dbReference>
<comment type="subcellular location">
    <subcellularLocation>
        <location evidence="1">Cell membrane</location>
        <topology evidence="1">Multi-pass membrane protein</topology>
    </subcellularLocation>
</comment>
<evidence type="ECO:0000256" key="4">
    <source>
        <dbReference type="ARBA" id="ARBA00022692"/>
    </source>
</evidence>
<dbReference type="STRING" id="104623.Ser39006_01888"/>
<feature type="transmembrane region" description="Helical" evidence="7">
    <location>
        <begin position="380"/>
        <end position="402"/>
    </location>
</feature>
<dbReference type="EMBL" id="CP025085">
    <property type="protein sequence ID" value="AUH01532.1"/>
    <property type="molecule type" value="Genomic_DNA"/>
</dbReference>
<evidence type="ECO:0000256" key="2">
    <source>
        <dbReference type="ARBA" id="ARBA00022448"/>
    </source>
</evidence>
<reference evidence="9" key="2">
    <citation type="submission" date="2013-09" db="EMBL/GenBank/DDBJ databases">
        <authorList>
            <person name="Wang G."/>
            <person name="Yang Y."/>
            <person name="Su Y."/>
        </authorList>
    </citation>
    <scope>NUCLEOTIDE SEQUENCE</scope>
    <source>
        <strain evidence="9">ATCC 39006</strain>
    </source>
</reference>
<organism evidence="9 10">
    <name type="scientific">Serratia sp. (strain ATCC 39006)</name>
    <name type="common">Prodigiosinella confusarubida</name>
    <dbReference type="NCBI Taxonomy" id="104623"/>
    <lineage>
        <taxon>Bacteria</taxon>
        <taxon>Pseudomonadati</taxon>
        <taxon>Pseudomonadota</taxon>
        <taxon>Gammaproteobacteria</taxon>
        <taxon>Enterobacterales</taxon>
        <taxon>Pectobacteriaceae</taxon>
        <taxon>Prodigiosinella</taxon>
    </lineage>
</organism>
<dbReference type="KEGG" id="sera:Ser39006_017995"/>
<dbReference type="AlphaFoldDB" id="A0A2I5TAI8"/>
<evidence type="ECO:0000256" key="6">
    <source>
        <dbReference type="ARBA" id="ARBA00023136"/>
    </source>
</evidence>